<organism evidence="1 2">
    <name type="scientific">Neptuniibacter caesariensis</name>
    <dbReference type="NCBI Taxonomy" id="207954"/>
    <lineage>
        <taxon>Bacteria</taxon>
        <taxon>Pseudomonadati</taxon>
        <taxon>Pseudomonadota</taxon>
        <taxon>Gammaproteobacteria</taxon>
        <taxon>Oceanospirillales</taxon>
        <taxon>Oceanospirillaceae</taxon>
        <taxon>Neptuniibacter</taxon>
    </lineage>
</organism>
<dbReference type="EMBL" id="AAOW01000001">
    <property type="protein sequence ID" value="EAR62843.1"/>
    <property type="molecule type" value="Genomic_DNA"/>
</dbReference>
<dbReference type="Gene3D" id="3.90.550.10">
    <property type="entry name" value="Spore Coat Polysaccharide Biosynthesis Protein SpsA, Chain A"/>
    <property type="match status" value="1"/>
</dbReference>
<reference evidence="1 2" key="1">
    <citation type="submission" date="2006-02" db="EMBL/GenBank/DDBJ databases">
        <authorList>
            <person name="Pinhassi J."/>
            <person name="Pedros-Alio C."/>
            <person name="Ferriera S."/>
            <person name="Johnson J."/>
            <person name="Kravitz S."/>
            <person name="Halpern A."/>
            <person name="Remington K."/>
            <person name="Beeson K."/>
            <person name="Tran B."/>
            <person name="Rogers Y.-H."/>
            <person name="Friedman R."/>
            <person name="Venter J.C."/>
        </authorList>
    </citation>
    <scope>NUCLEOTIDE SEQUENCE [LARGE SCALE GENOMIC DNA]</scope>
    <source>
        <strain evidence="1 2">MED92</strain>
    </source>
</reference>
<proteinExistence type="predicted"/>
<dbReference type="Proteomes" id="UP000002171">
    <property type="component" value="Unassembled WGS sequence"/>
</dbReference>
<comment type="caution">
    <text evidence="1">The sequence shown here is derived from an EMBL/GenBank/DDBJ whole genome shotgun (WGS) entry which is preliminary data.</text>
</comment>
<evidence type="ECO:0008006" key="3">
    <source>
        <dbReference type="Google" id="ProtNLM"/>
    </source>
</evidence>
<dbReference type="RefSeq" id="WP_007021861.1">
    <property type="nucleotide sequence ID" value="NZ_CH724126.1"/>
</dbReference>
<protein>
    <recommendedName>
        <fullName evidence="3">DUF2064 domain-containing protein</fullName>
    </recommendedName>
</protein>
<dbReference type="InterPro" id="IPR018641">
    <property type="entry name" value="Trfase_1_rSAM/seldom-assoc"/>
</dbReference>
<dbReference type="AlphaFoldDB" id="A0A7U8C787"/>
<evidence type="ECO:0000313" key="2">
    <source>
        <dbReference type="Proteomes" id="UP000002171"/>
    </source>
</evidence>
<dbReference type="PANTHER" id="PTHR36529">
    <property type="entry name" value="SLL1095 PROTEIN"/>
    <property type="match status" value="1"/>
</dbReference>
<keyword evidence="2" id="KW-1185">Reference proteome</keyword>
<sequence length="263" mass="28750">MCPDGNYQDKLRSISELSVNEKFPLPNMSDSATENVALLIFCKRPKLNQGKQRIAETLGAKAAYDIADRLLACALEDAQNWPGPVVLSPASVDDIGWAQGLLKHSDVTVIAQPEGNLGERINAIDLELRQRGHNGIVTIGTDAPILNNLFYTQVLSRLKDSDIVLSAAEDGGVTMMASSVAWPDIKNLPWSTDRLGQSLNDLCVEAGLNVEFIDPSYDIDLEGDLVKLMADLKSDRRPARQKLLNCVLEIVNDRQKLVQAGAE</sequence>
<dbReference type="SUPFAM" id="SSF53448">
    <property type="entry name" value="Nucleotide-diphospho-sugar transferases"/>
    <property type="match status" value="1"/>
</dbReference>
<dbReference type="Pfam" id="PF09837">
    <property type="entry name" value="DUF2064"/>
    <property type="match status" value="1"/>
</dbReference>
<evidence type="ECO:0000313" key="1">
    <source>
        <dbReference type="EMBL" id="EAR62843.1"/>
    </source>
</evidence>
<dbReference type="InterPro" id="IPR029044">
    <property type="entry name" value="Nucleotide-diphossugar_trans"/>
</dbReference>
<gene>
    <name evidence="1" type="ORF">MED92_06986</name>
</gene>
<accession>A0A7U8C787</accession>
<name>A0A7U8C787_NEPCE</name>
<dbReference type="PANTHER" id="PTHR36529:SF1">
    <property type="entry name" value="GLYCOSYLTRANSFERASE"/>
    <property type="match status" value="1"/>
</dbReference>